<sequence length="444" mass="48608">MSNLRVPVTCCVCGQVRQVRPALVRGFDVLACSRHPASDVELPVPDGHHLVTAGGVAGHFTGYTVVATTPSQARAAHRAASTAAAAMGRPAPEPDFDPGDTSHIDPRLVRAFTDVLGPDGWEITDWRREGRYFEVKVYTDFGWAGFLVGRPEQIADQVARLRAEAQDVLATLRCPTCSDRPQACGCGTVVWKPASWTNEWNAITGALAYLEDAVDPEKTETLARLTAALDGGDVSEGEWIVYDSFAGVVQAFRELVPDARWTLLHDRPVAVIPVGAAFRPGPAGDLLAAAEQAGYRLAIRTEFARDERRSVFRFESADVWFACARVDGRYHLVAGQPGWQPDNDDSDEHWTALEATADWWILLPEDQRGLGAWTVNEGCSEFDMGAGTLVASSVLDCTELTPDVVRTALAQADSAIRDSRQRLDEYYTRERKILSALSGREDRR</sequence>
<dbReference type="SUPFAM" id="SSF51679">
    <property type="entry name" value="Bacterial luciferase-like"/>
    <property type="match status" value="1"/>
</dbReference>
<protein>
    <submittedName>
        <fullName evidence="1">Uncharacterized protein</fullName>
    </submittedName>
</protein>
<gene>
    <name evidence="1" type="ORF">Aco03nite_096030</name>
</gene>
<dbReference type="InterPro" id="IPR036661">
    <property type="entry name" value="Luciferase-like_sf"/>
</dbReference>
<organism evidence="1 2">
    <name type="scientific">Actinoplanes couchii</name>
    <dbReference type="NCBI Taxonomy" id="403638"/>
    <lineage>
        <taxon>Bacteria</taxon>
        <taxon>Bacillati</taxon>
        <taxon>Actinomycetota</taxon>
        <taxon>Actinomycetes</taxon>
        <taxon>Micromonosporales</taxon>
        <taxon>Micromonosporaceae</taxon>
        <taxon>Actinoplanes</taxon>
    </lineage>
</organism>
<proteinExistence type="predicted"/>
<evidence type="ECO:0000313" key="2">
    <source>
        <dbReference type="Proteomes" id="UP000612282"/>
    </source>
</evidence>
<accession>A0ABQ3XRS0</accession>
<keyword evidence="2" id="KW-1185">Reference proteome</keyword>
<dbReference type="RefSeq" id="WP_203808938.1">
    <property type="nucleotide sequence ID" value="NZ_BAAAQE010000114.1"/>
</dbReference>
<comment type="caution">
    <text evidence="1">The sequence shown here is derived from an EMBL/GenBank/DDBJ whole genome shotgun (WGS) entry which is preliminary data.</text>
</comment>
<name>A0ABQ3XRS0_9ACTN</name>
<dbReference type="EMBL" id="BOMG01000121">
    <property type="protein sequence ID" value="GID61199.1"/>
    <property type="molecule type" value="Genomic_DNA"/>
</dbReference>
<dbReference type="Proteomes" id="UP000612282">
    <property type="component" value="Unassembled WGS sequence"/>
</dbReference>
<reference evidence="1 2" key="1">
    <citation type="submission" date="2021-01" db="EMBL/GenBank/DDBJ databases">
        <title>Whole genome shotgun sequence of Actinoplanes couchii NBRC 106145.</title>
        <authorList>
            <person name="Komaki H."/>
            <person name="Tamura T."/>
        </authorList>
    </citation>
    <scope>NUCLEOTIDE SEQUENCE [LARGE SCALE GENOMIC DNA]</scope>
    <source>
        <strain evidence="1 2">NBRC 106145</strain>
    </source>
</reference>
<evidence type="ECO:0000313" key="1">
    <source>
        <dbReference type="EMBL" id="GID61199.1"/>
    </source>
</evidence>